<reference evidence="2" key="1">
    <citation type="journal article" date="2020" name="Nature">
        <title>Giant virus diversity and host interactions through global metagenomics.</title>
        <authorList>
            <person name="Schulz F."/>
            <person name="Roux S."/>
            <person name="Paez-Espino D."/>
            <person name="Jungbluth S."/>
            <person name="Walsh D.A."/>
            <person name="Denef V.J."/>
            <person name="McMahon K.D."/>
            <person name="Konstantinidis K.T."/>
            <person name="Eloe-Fadrosh E.A."/>
            <person name="Kyrpides N.C."/>
            <person name="Woyke T."/>
        </authorList>
    </citation>
    <scope>NUCLEOTIDE SEQUENCE</scope>
    <source>
        <strain evidence="2">GVMAG-M-3300009149-34</strain>
    </source>
</reference>
<evidence type="ECO:0000313" key="2">
    <source>
        <dbReference type="EMBL" id="QHT30193.1"/>
    </source>
</evidence>
<sequence>MTKTSDLEKRVAKLEKEIATLMKTHAEHDAKPQATAMDLARPSGKTQKHSKRVKKHTPEKTKKKRKINEYFKMMLDAKKAGKPSFVYKGHTYKGTKHPRLGMIYKKG</sequence>
<protein>
    <submittedName>
        <fullName evidence="2">Uncharacterized protein</fullName>
    </submittedName>
</protein>
<proteinExistence type="predicted"/>
<feature type="region of interest" description="Disordered" evidence="1">
    <location>
        <begin position="25"/>
        <end position="65"/>
    </location>
</feature>
<dbReference type="EMBL" id="MN738893">
    <property type="protein sequence ID" value="QHT30193.1"/>
    <property type="molecule type" value="Genomic_DNA"/>
</dbReference>
<dbReference type="AlphaFoldDB" id="A0A6C0ENW8"/>
<name>A0A6C0ENW8_9ZZZZ</name>
<accession>A0A6C0ENW8</accession>
<feature type="compositionally biased region" description="Basic residues" evidence="1">
    <location>
        <begin position="46"/>
        <end position="65"/>
    </location>
</feature>
<organism evidence="2">
    <name type="scientific">viral metagenome</name>
    <dbReference type="NCBI Taxonomy" id="1070528"/>
    <lineage>
        <taxon>unclassified sequences</taxon>
        <taxon>metagenomes</taxon>
        <taxon>organismal metagenomes</taxon>
    </lineage>
</organism>
<evidence type="ECO:0000256" key="1">
    <source>
        <dbReference type="SAM" id="MobiDB-lite"/>
    </source>
</evidence>